<dbReference type="AlphaFoldDB" id="A0A4Y6PTT0"/>
<dbReference type="RefSeq" id="WP_141198009.1">
    <property type="nucleotide sequence ID" value="NZ_CP041186.1"/>
</dbReference>
<evidence type="ECO:0000313" key="1">
    <source>
        <dbReference type="EMBL" id="QDG51529.1"/>
    </source>
</evidence>
<proteinExistence type="predicted"/>
<gene>
    <name evidence="1" type="ORF">FIV42_12470</name>
</gene>
<reference evidence="1 2" key="1">
    <citation type="submission" date="2019-06" db="EMBL/GenBank/DDBJ databases">
        <title>Persicimonas caeni gen. nov., sp. nov., a predatory bacterium isolated from solar saltern.</title>
        <authorList>
            <person name="Wang S."/>
        </authorList>
    </citation>
    <scope>NUCLEOTIDE SEQUENCE [LARGE SCALE GENOMIC DNA]</scope>
    <source>
        <strain evidence="1 2">YN101</strain>
    </source>
</reference>
<organism evidence="1 2">
    <name type="scientific">Persicimonas caeni</name>
    <dbReference type="NCBI Taxonomy" id="2292766"/>
    <lineage>
        <taxon>Bacteria</taxon>
        <taxon>Deltaproteobacteria</taxon>
        <taxon>Bradymonadales</taxon>
        <taxon>Bradymonadaceae</taxon>
        <taxon>Persicimonas</taxon>
    </lineage>
</organism>
<accession>A0A4Y6PTT0</accession>
<evidence type="ECO:0000313" key="2">
    <source>
        <dbReference type="Proteomes" id="UP000315995"/>
    </source>
</evidence>
<dbReference type="Proteomes" id="UP000315995">
    <property type="component" value="Chromosome"/>
</dbReference>
<dbReference type="EMBL" id="CP041186">
    <property type="protein sequence ID" value="QDG51529.1"/>
    <property type="molecule type" value="Genomic_DNA"/>
</dbReference>
<sequence>MTYRDVRYKNAAKEAPDFSDEFLVECPKCQACAFLLPMGEDATDSPHASESAMNPRYLECSACSFQRSWKPGDLNFLRTLVNWFGELSLYLRVGCGRHTVWALNVAHLSYLEAQLEQAVAGATELPPLLEVWLEDEDPIDIAASLARLRQRLPDNLSSQVTSSAN</sequence>
<name>A0A4Y6PTT0_PERCE</name>
<protein>
    <submittedName>
        <fullName evidence="1">Uncharacterized protein</fullName>
    </submittedName>
</protein>
<dbReference type="OrthoDB" id="7189707at2"/>
<keyword evidence="2" id="KW-1185">Reference proteome</keyword>
<accession>A0A5B8Y4M4</accession>